<dbReference type="Proteomes" id="UP000229907">
    <property type="component" value="Chromosome"/>
</dbReference>
<dbReference type="GO" id="GO:0016491">
    <property type="term" value="F:oxidoreductase activity"/>
    <property type="evidence" value="ECO:0007669"/>
    <property type="project" value="UniProtKB-KW"/>
</dbReference>
<keyword evidence="3 6" id="KW-0560">Oxidoreductase</keyword>
<reference evidence="5 8" key="2">
    <citation type="submission" date="2016-11" db="EMBL/GenBank/DDBJ databases">
        <title>complete genome sequence of Bifidobacterium choerinum strain FMB-1.</title>
        <authorList>
            <person name="Park C.-S."/>
            <person name="Jung D.-H."/>
            <person name="Choi D.-S."/>
        </authorList>
    </citation>
    <scope>NUCLEOTIDE SEQUENCE [LARGE SCALE GENOMIC DNA]</scope>
    <source>
        <strain evidence="5 8">FMB-1</strain>
    </source>
</reference>
<sequence length="335" mass="37022">MFEATDSYTPDPTRYESMEYRRCGVSGLRLPRIALGLWHNFGDDTPPANMRATIRTAFDNGVTYFDLANNYGPEPGAAERNFGRILRADLAAHRDELVVATKAGFEMWDGPYGRGGSRKYLLNSLDDSLTRLGLDYVDVFYHHCMDPDTPLEESMGALATAVSSGKALYVGLSNYDGATMERAMGILADLHVPFIVNQNRYNIFDRTIEHNGLKETGARLGRGLVTFSPLDQGLLTDRYLHGIPADSRIARDGRFLQASALTDERMRQIRGLNELAAQRGQSLAEMSLAWLLHDPAVTTVLVGASRPAQLLDDIAALDNTDFTDDELARIDALSL</sequence>
<proteinExistence type="inferred from homology"/>
<keyword evidence="7" id="KW-1185">Reference proteome</keyword>
<dbReference type="InterPro" id="IPR005399">
    <property type="entry name" value="K_chnl_volt-dep_bsu_KCNAB-rel"/>
</dbReference>
<evidence type="ECO:0000256" key="2">
    <source>
        <dbReference type="ARBA" id="ARBA00022857"/>
    </source>
</evidence>
<dbReference type="OrthoDB" id="9768793at2"/>
<dbReference type="RefSeq" id="WP_024541595.1">
    <property type="nucleotide sequence ID" value="NZ_CP018044.1"/>
</dbReference>
<evidence type="ECO:0000256" key="3">
    <source>
        <dbReference type="ARBA" id="ARBA00023002"/>
    </source>
</evidence>
<accession>A0A087AG45</accession>
<evidence type="ECO:0000313" key="7">
    <source>
        <dbReference type="Proteomes" id="UP000028995"/>
    </source>
</evidence>
<dbReference type="EC" id="1.1.1.317" evidence="6"/>
<reference evidence="6 7" key="1">
    <citation type="submission" date="2014-03" db="EMBL/GenBank/DDBJ databases">
        <title>Genomics of Bifidobacteria.</title>
        <authorList>
            <person name="Ventura M."/>
            <person name="Milani C."/>
            <person name="Lugli G.A."/>
        </authorList>
    </citation>
    <scope>NUCLEOTIDE SEQUENCE [LARGE SCALE GENOMIC DNA]</scope>
    <source>
        <strain evidence="6 7">LMG 10510</strain>
    </source>
</reference>
<dbReference type="EMBL" id="CP018044">
    <property type="protein sequence ID" value="ATU20190.1"/>
    <property type="molecule type" value="Genomic_DNA"/>
</dbReference>
<dbReference type="SUPFAM" id="SSF51430">
    <property type="entry name" value="NAD(P)-linked oxidoreductase"/>
    <property type="match status" value="1"/>
</dbReference>
<dbReference type="InterPro" id="IPR036812">
    <property type="entry name" value="NAD(P)_OxRdtase_dom_sf"/>
</dbReference>
<dbReference type="EMBL" id="JGYU01000003">
    <property type="protein sequence ID" value="KFI57745.1"/>
    <property type="molecule type" value="Genomic_DNA"/>
</dbReference>
<dbReference type="KEGG" id="bcho:BcFMB_03745"/>
<name>A0A087AG45_9BIFI</name>
<protein>
    <submittedName>
        <fullName evidence="6">L-glyceraldehyde 3-phosphate reductase</fullName>
        <ecNumber evidence="6">1.1.1.317</ecNumber>
    </submittedName>
</protein>
<dbReference type="AlphaFoldDB" id="A0A087AG45"/>
<evidence type="ECO:0000256" key="1">
    <source>
        <dbReference type="ARBA" id="ARBA00006515"/>
    </source>
</evidence>
<dbReference type="GO" id="GO:0051596">
    <property type="term" value="P:methylglyoxal catabolic process"/>
    <property type="evidence" value="ECO:0007669"/>
    <property type="project" value="TreeGrafter"/>
</dbReference>
<evidence type="ECO:0000313" key="8">
    <source>
        <dbReference type="Proteomes" id="UP000229907"/>
    </source>
</evidence>
<organism evidence="6 7">
    <name type="scientific">Bifidobacterium choerinum</name>
    <dbReference type="NCBI Taxonomy" id="35760"/>
    <lineage>
        <taxon>Bacteria</taxon>
        <taxon>Bacillati</taxon>
        <taxon>Actinomycetota</taxon>
        <taxon>Actinomycetes</taxon>
        <taxon>Bifidobacteriales</taxon>
        <taxon>Bifidobacteriaceae</taxon>
        <taxon>Bifidobacterium</taxon>
    </lineage>
</organism>
<comment type="similarity">
    <text evidence="1">Belongs to the shaker potassium channel beta subunit family.</text>
</comment>
<dbReference type="PANTHER" id="PTHR43150:SF4">
    <property type="entry name" value="L-GLYCERALDEHYDE 3-PHOSPHATE REDUCTASE"/>
    <property type="match status" value="1"/>
</dbReference>
<dbReference type="Gene3D" id="3.20.20.100">
    <property type="entry name" value="NADP-dependent oxidoreductase domain"/>
    <property type="match status" value="1"/>
</dbReference>
<gene>
    <name evidence="5" type="ORF">BcFMB_03745</name>
    <name evidence="6" type="ORF">BCHO_0904</name>
</gene>
<dbReference type="Pfam" id="PF00248">
    <property type="entry name" value="Aldo_ket_red"/>
    <property type="match status" value="1"/>
</dbReference>
<dbReference type="Proteomes" id="UP000028995">
    <property type="component" value="Unassembled WGS sequence"/>
</dbReference>
<keyword evidence="2" id="KW-0521">NADP</keyword>
<dbReference type="PANTHER" id="PTHR43150">
    <property type="entry name" value="HYPERKINETIC, ISOFORM M"/>
    <property type="match status" value="1"/>
</dbReference>
<evidence type="ECO:0000313" key="5">
    <source>
        <dbReference type="EMBL" id="ATU20190.1"/>
    </source>
</evidence>
<feature type="domain" description="NADP-dependent oxidoreductase" evidence="4">
    <location>
        <begin position="32"/>
        <end position="333"/>
    </location>
</feature>
<evidence type="ECO:0000259" key="4">
    <source>
        <dbReference type="Pfam" id="PF00248"/>
    </source>
</evidence>
<dbReference type="eggNOG" id="COG0667">
    <property type="taxonomic scope" value="Bacteria"/>
</dbReference>
<evidence type="ECO:0000313" key="6">
    <source>
        <dbReference type="EMBL" id="KFI57745.1"/>
    </source>
</evidence>
<dbReference type="STRING" id="35760.BCHO_0904"/>
<dbReference type="CDD" id="cd19089">
    <property type="entry name" value="AKR_AKR14A1_2"/>
    <property type="match status" value="1"/>
</dbReference>
<dbReference type="InterPro" id="IPR023210">
    <property type="entry name" value="NADP_OxRdtase_dom"/>
</dbReference>